<feature type="transmembrane region" description="Helical" evidence="10">
    <location>
        <begin position="113"/>
        <end position="135"/>
    </location>
</feature>
<reference evidence="11" key="1">
    <citation type="submission" date="2023-07" db="EMBL/GenBank/DDBJ databases">
        <title>Sequencing the genomes of 1000 actinobacteria strains.</title>
        <authorList>
            <person name="Klenk H.-P."/>
        </authorList>
    </citation>
    <scope>NUCLEOTIDE SEQUENCE</scope>
    <source>
        <strain evidence="11">DSM 13988</strain>
    </source>
</reference>
<evidence type="ECO:0000256" key="9">
    <source>
        <dbReference type="ARBA" id="ARBA00049940"/>
    </source>
</evidence>
<dbReference type="Pfam" id="PF02537">
    <property type="entry name" value="CRCB"/>
    <property type="match status" value="1"/>
</dbReference>
<comment type="caution">
    <text evidence="11">The sequence shown here is derived from an EMBL/GenBank/DDBJ whole genome shotgun (WGS) entry which is preliminary data.</text>
</comment>
<evidence type="ECO:0000256" key="8">
    <source>
        <dbReference type="ARBA" id="ARBA00035585"/>
    </source>
</evidence>
<evidence type="ECO:0000256" key="6">
    <source>
        <dbReference type="ARBA" id="ARBA00023303"/>
    </source>
</evidence>
<sequence>MTPGGSAVLVAAAVAAAGGIGSVARYLLDTSSPASAQGNWWARQPRGLWAANLLACLVIGAAAAVRAPSWHLVLATGLAGGLSTWSSWIVGARSRWAAARDLDAVTRRSERRSALVQVLGQAAGGLACAGLGLALGRLVLV</sequence>
<name>A0AAE3YIE0_9MICC</name>
<evidence type="ECO:0000256" key="10">
    <source>
        <dbReference type="RuleBase" id="RU004340"/>
    </source>
</evidence>
<dbReference type="InterPro" id="IPR003691">
    <property type="entry name" value="FluC"/>
</dbReference>
<feature type="transmembrane region" description="Helical" evidence="10">
    <location>
        <begin position="71"/>
        <end position="92"/>
    </location>
</feature>
<organism evidence="11 12">
    <name type="scientific">Falsarthrobacter nasiphocae</name>
    <dbReference type="NCBI Taxonomy" id="189863"/>
    <lineage>
        <taxon>Bacteria</taxon>
        <taxon>Bacillati</taxon>
        <taxon>Actinomycetota</taxon>
        <taxon>Actinomycetes</taxon>
        <taxon>Micrococcales</taxon>
        <taxon>Micrococcaceae</taxon>
        <taxon>Falsarthrobacter</taxon>
    </lineage>
</organism>
<comment type="catalytic activity">
    <reaction evidence="8">
        <text>fluoride(in) = fluoride(out)</text>
        <dbReference type="Rhea" id="RHEA:76159"/>
        <dbReference type="ChEBI" id="CHEBI:17051"/>
    </reaction>
    <physiologicalReaction direction="left-to-right" evidence="8">
        <dbReference type="Rhea" id="RHEA:76160"/>
    </physiologicalReaction>
</comment>
<protein>
    <recommendedName>
        <fullName evidence="10">Fluoride-specific ion channel</fullName>
    </recommendedName>
</protein>
<evidence type="ECO:0000256" key="3">
    <source>
        <dbReference type="ARBA" id="ARBA00022692"/>
    </source>
</evidence>
<comment type="similarity">
    <text evidence="7 10">Belongs to the fluoride channel Fluc/FEX (TC 1.A.43) family.</text>
</comment>
<keyword evidence="5 10" id="KW-0472">Membrane</keyword>
<proteinExistence type="inferred from homology"/>
<keyword evidence="6" id="KW-0406">Ion transport</keyword>
<evidence type="ECO:0000256" key="1">
    <source>
        <dbReference type="ARBA" id="ARBA00004651"/>
    </source>
</evidence>
<keyword evidence="6" id="KW-0813">Transport</keyword>
<keyword evidence="6" id="KW-0407">Ion channel</keyword>
<comment type="subcellular location">
    <subcellularLocation>
        <location evidence="1">Cell membrane</location>
        <topology evidence="1">Multi-pass membrane protein</topology>
    </subcellularLocation>
</comment>
<keyword evidence="12" id="KW-1185">Reference proteome</keyword>
<feature type="transmembrane region" description="Helical" evidence="10">
    <location>
        <begin position="6"/>
        <end position="28"/>
    </location>
</feature>
<comment type="function">
    <text evidence="9">Fluoride-specific ion channel. Important for reducing fluoride concentration in the cell, thus reducing its toxicity.</text>
</comment>
<dbReference type="Proteomes" id="UP001247307">
    <property type="component" value="Unassembled WGS sequence"/>
</dbReference>
<dbReference type="GO" id="GO:0005886">
    <property type="term" value="C:plasma membrane"/>
    <property type="evidence" value="ECO:0007669"/>
    <property type="project" value="UniProtKB-SubCell"/>
</dbReference>
<evidence type="ECO:0000256" key="4">
    <source>
        <dbReference type="ARBA" id="ARBA00022989"/>
    </source>
</evidence>
<keyword evidence="3 10" id="KW-0812">Transmembrane</keyword>
<feature type="transmembrane region" description="Helical" evidence="10">
    <location>
        <begin position="48"/>
        <end position="65"/>
    </location>
</feature>
<dbReference type="RefSeq" id="WP_309852209.1">
    <property type="nucleotide sequence ID" value="NZ_BAAAIU010000004.1"/>
</dbReference>
<dbReference type="GO" id="GO:0034220">
    <property type="term" value="P:monoatomic ion transmembrane transport"/>
    <property type="evidence" value="ECO:0007669"/>
    <property type="project" value="UniProtKB-KW"/>
</dbReference>
<evidence type="ECO:0000256" key="5">
    <source>
        <dbReference type="ARBA" id="ARBA00023136"/>
    </source>
</evidence>
<dbReference type="AlphaFoldDB" id="A0AAE3YIE0"/>
<evidence type="ECO:0000256" key="7">
    <source>
        <dbReference type="ARBA" id="ARBA00035120"/>
    </source>
</evidence>
<dbReference type="EMBL" id="JAVDUI010000001">
    <property type="protein sequence ID" value="MDR6892729.1"/>
    <property type="molecule type" value="Genomic_DNA"/>
</dbReference>
<evidence type="ECO:0000313" key="12">
    <source>
        <dbReference type="Proteomes" id="UP001247307"/>
    </source>
</evidence>
<gene>
    <name evidence="11" type="ORF">J2S35_001669</name>
</gene>
<evidence type="ECO:0000256" key="2">
    <source>
        <dbReference type="ARBA" id="ARBA00022475"/>
    </source>
</evidence>
<evidence type="ECO:0000313" key="11">
    <source>
        <dbReference type="EMBL" id="MDR6892729.1"/>
    </source>
</evidence>
<keyword evidence="2 10" id="KW-1003">Cell membrane</keyword>
<accession>A0AAE3YIE0</accession>
<keyword evidence="4 10" id="KW-1133">Transmembrane helix</keyword>